<dbReference type="EMBL" id="JACHGI010000019">
    <property type="protein sequence ID" value="MBB6469835.1"/>
    <property type="molecule type" value="Genomic_DNA"/>
</dbReference>
<organism evidence="4 5">
    <name type="scientific">Aminobacter carboxidus</name>
    <dbReference type="NCBI Taxonomy" id="376165"/>
    <lineage>
        <taxon>Bacteria</taxon>
        <taxon>Pseudomonadati</taxon>
        <taxon>Pseudomonadota</taxon>
        <taxon>Alphaproteobacteria</taxon>
        <taxon>Hyphomicrobiales</taxon>
        <taxon>Phyllobacteriaceae</taxon>
        <taxon>Aminobacter</taxon>
    </lineage>
</organism>
<dbReference type="InterPro" id="IPR050463">
    <property type="entry name" value="Gfo/Idh/MocA_oxidrdct_glycsds"/>
</dbReference>
<feature type="domain" description="Gfo/Idh/MocA-like oxidoreductase N-terminal" evidence="2">
    <location>
        <begin position="10"/>
        <end position="127"/>
    </location>
</feature>
<dbReference type="GO" id="GO:0016491">
    <property type="term" value="F:oxidoreductase activity"/>
    <property type="evidence" value="ECO:0007669"/>
    <property type="project" value="UniProtKB-KW"/>
</dbReference>
<evidence type="ECO:0000259" key="2">
    <source>
        <dbReference type="Pfam" id="PF01408"/>
    </source>
</evidence>
<dbReference type="Proteomes" id="UP000532373">
    <property type="component" value="Unassembled WGS sequence"/>
</dbReference>
<dbReference type="Pfam" id="PF22725">
    <property type="entry name" value="GFO_IDH_MocA_C3"/>
    <property type="match status" value="1"/>
</dbReference>
<gene>
    <name evidence="4" type="ORF">HNQ96_005729</name>
</gene>
<reference evidence="4 5" key="1">
    <citation type="submission" date="2020-08" db="EMBL/GenBank/DDBJ databases">
        <title>Genomic Encyclopedia of Type Strains, Phase IV (KMG-IV): sequencing the most valuable type-strain genomes for metagenomic binning, comparative biology and taxonomic classification.</title>
        <authorList>
            <person name="Goeker M."/>
        </authorList>
    </citation>
    <scope>NUCLEOTIDE SEQUENCE [LARGE SCALE GENOMIC DNA]</scope>
    <source>
        <strain evidence="4 5">DSM 17454</strain>
    </source>
</reference>
<dbReference type="PANTHER" id="PTHR43818">
    <property type="entry name" value="BCDNA.GH03377"/>
    <property type="match status" value="1"/>
</dbReference>
<dbReference type="RefSeq" id="WP_184773522.1">
    <property type="nucleotide sequence ID" value="NZ_JACHGI010000019.1"/>
</dbReference>
<evidence type="ECO:0000259" key="3">
    <source>
        <dbReference type="Pfam" id="PF22725"/>
    </source>
</evidence>
<dbReference type="PANTHER" id="PTHR43818:SF11">
    <property type="entry name" value="BCDNA.GH03377"/>
    <property type="match status" value="1"/>
</dbReference>
<dbReference type="InterPro" id="IPR036291">
    <property type="entry name" value="NAD(P)-bd_dom_sf"/>
</dbReference>
<evidence type="ECO:0000256" key="1">
    <source>
        <dbReference type="ARBA" id="ARBA00023002"/>
    </source>
</evidence>
<protein>
    <submittedName>
        <fullName evidence="4">Dehydrogenase</fullName>
    </submittedName>
</protein>
<dbReference type="Gene3D" id="3.30.360.10">
    <property type="entry name" value="Dihydrodipicolinate Reductase, domain 2"/>
    <property type="match status" value="1"/>
</dbReference>
<comment type="caution">
    <text evidence="4">The sequence shown here is derived from an EMBL/GenBank/DDBJ whole genome shotgun (WGS) entry which is preliminary data.</text>
</comment>
<accession>A0A8E1WLR4</accession>
<evidence type="ECO:0000313" key="5">
    <source>
        <dbReference type="Proteomes" id="UP000532373"/>
    </source>
</evidence>
<dbReference type="InterPro" id="IPR000683">
    <property type="entry name" value="Gfo/Idh/MocA-like_OxRdtase_N"/>
</dbReference>
<dbReference type="SUPFAM" id="SSF51735">
    <property type="entry name" value="NAD(P)-binding Rossmann-fold domains"/>
    <property type="match status" value="1"/>
</dbReference>
<dbReference type="InterPro" id="IPR055170">
    <property type="entry name" value="GFO_IDH_MocA-like_dom"/>
</dbReference>
<sequence length="351" mass="38309">MSRVTPKSVSVAIIGAGFISDYHVNGLRAAGGSDIVALVGRRPETTARKAEVLGIGRIETDYRRVLDDRSIDAVVVASPDDTHERIAIDSLQAGKHVLLQKPMALDSAQCRAIIHADALAGRRLTVSFMHRYFPEVRWLRDLLAAGTLGAVHSVRIRNATPGADWGDWFFTPGNVSGGVVMQLGVHGIDLCRHLFGAIASVGAEMMTARPERRLADGRMVRSQLEDNVFATYRFANGIQASHEMSYSELQGCDRFRLELYAENGTVWLRTERGLAALYAPAVTGKAEWVVPPFNDEAFGEAHHRHWLSIVRGDTPPDDTALAGLQSVTIAEAIYAAARSGQRTLAETEAER</sequence>
<dbReference type="AlphaFoldDB" id="A0A8E1WLR4"/>
<proteinExistence type="predicted"/>
<feature type="domain" description="GFO/IDH/MocA-like oxidoreductase" evidence="3">
    <location>
        <begin position="137"/>
        <end position="266"/>
    </location>
</feature>
<evidence type="ECO:0000313" key="4">
    <source>
        <dbReference type="EMBL" id="MBB6469835.1"/>
    </source>
</evidence>
<keyword evidence="1" id="KW-0560">Oxidoreductase</keyword>
<dbReference type="Pfam" id="PF01408">
    <property type="entry name" value="GFO_IDH_MocA"/>
    <property type="match status" value="1"/>
</dbReference>
<dbReference type="SUPFAM" id="SSF55347">
    <property type="entry name" value="Glyceraldehyde-3-phosphate dehydrogenase-like, C-terminal domain"/>
    <property type="match status" value="1"/>
</dbReference>
<dbReference type="GO" id="GO:0000166">
    <property type="term" value="F:nucleotide binding"/>
    <property type="evidence" value="ECO:0007669"/>
    <property type="project" value="InterPro"/>
</dbReference>
<dbReference type="Gene3D" id="3.40.50.720">
    <property type="entry name" value="NAD(P)-binding Rossmann-like Domain"/>
    <property type="match status" value="1"/>
</dbReference>
<name>A0A8E1WLR4_9HYPH</name>